<dbReference type="PANTHER" id="PTHR33164">
    <property type="entry name" value="TRANSCRIPTIONAL REGULATOR, MARR FAMILY"/>
    <property type="match status" value="1"/>
</dbReference>
<organism evidence="2 4">
    <name type="scientific">Streptacidiphilus fuscans</name>
    <dbReference type="NCBI Taxonomy" id="2789292"/>
    <lineage>
        <taxon>Bacteria</taxon>
        <taxon>Bacillati</taxon>
        <taxon>Actinomycetota</taxon>
        <taxon>Actinomycetes</taxon>
        <taxon>Kitasatosporales</taxon>
        <taxon>Streptomycetaceae</taxon>
        <taxon>Streptacidiphilus</taxon>
    </lineage>
</organism>
<dbReference type="RefSeq" id="WP_196194092.1">
    <property type="nucleotide sequence ID" value="NZ_JADPRT010000004.1"/>
</dbReference>
<dbReference type="Gene3D" id="1.10.10.10">
    <property type="entry name" value="Winged helix-like DNA-binding domain superfamily/Winged helix DNA-binding domain"/>
    <property type="match status" value="1"/>
</dbReference>
<evidence type="ECO:0000313" key="2">
    <source>
        <dbReference type="EMBL" id="MBF9068979.1"/>
    </source>
</evidence>
<dbReference type="GO" id="GO:0006950">
    <property type="term" value="P:response to stress"/>
    <property type="evidence" value="ECO:0007669"/>
    <property type="project" value="TreeGrafter"/>
</dbReference>
<dbReference type="SMART" id="SM00347">
    <property type="entry name" value="HTH_MARR"/>
    <property type="match status" value="1"/>
</dbReference>
<dbReference type="AlphaFoldDB" id="A0A931B245"/>
<reference evidence="2" key="1">
    <citation type="submission" date="2020-11" db="EMBL/GenBank/DDBJ databases">
        <title>Isolation and identification of active actinomycetes.</title>
        <authorList>
            <person name="Yu B."/>
        </authorList>
    </citation>
    <scope>NUCLEOTIDE SEQUENCE</scope>
    <source>
        <strain evidence="2">NEAU-YB345</strain>
    </source>
</reference>
<evidence type="ECO:0000313" key="4">
    <source>
        <dbReference type="Proteomes" id="UP000657385"/>
    </source>
</evidence>
<dbReference type="PANTHER" id="PTHR33164:SF95">
    <property type="entry name" value="TRANSCRIPTIONAL REGULATOR"/>
    <property type="match status" value="1"/>
</dbReference>
<dbReference type="InterPro" id="IPR036390">
    <property type="entry name" value="WH_DNA-bd_sf"/>
</dbReference>
<dbReference type="EMBL" id="JADPRT010000022">
    <property type="protein sequence ID" value="MBF9073433.1"/>
    <property type="molecule type" value="Genomic_DNA"/>
</dbReference>
<accession>A0A931B245</accession>
<gene>
    <name evidence="2" type="ORF">I2501_13190</name>
    <name evidence="3" type="ORF">I2501_36005</name>
</gene>
<dbReference type="SUPFAM" id="SSF46785">
    <property type="entry name" value="Winged helix' DNA-binding domain"/>
    <property type="match status" value="1"/>
</dbReference>
<dbReference type="Pfam" id="PF01047">
    <property type="entry name" value="MarR"/>
    <property type="match status" value="1"/>
</dbReference>
<dbReference type="PROSITE" id="PS50995">
    <property type="entry name" value="HTH_MARR_2"/>
    <property type="match status" value="1"/>
</dbReference>
<name>A0A931B245_9ACTN</name>
<dbReference type="EMBL" id="JADPRT010000004">
    <property type="protein sequence ID" value="MBF9068979.1"/>
    <property type="molecule type" value="Genomic_DNA"/>
</dbReference>
<dbReference type="GO" id="GO:0003700">
    <property type="term" value="F:DNA-binding transcription factor activity"/>
    <property type="evidence" value="ECO:0007669"/>
    <property type="project" value="InterPro"/>
</dbReference>
<sequence>MATETTPDGTKNEMKVEDALPHQLRRGMQAWTTMWQQHFQELTTPQYAVLALLDEHGSLDQSALGALAAMDRSTLSTLLDRLETQKLVSKAVEPTNRRRRIVTLTDAGRARLNEATPKMARLIEDLEQLFGPDDMRRLVLLLRRLGDVPSLQPDS</sequence>
<dbReference type="PRINTS" id="PR00598">
    <property type="entry name" value="HTHMARR"/>
</dbReference>
<proteinExistence type="predicted"/>
<dbReference type="Proteomes" id="UP000657385">
    <property type="component" value="Unassembled WGS sequence"/>
</dbReference>
<comment type="caution">
    <text evidence="2">The sequence shown here is derived from an EMBL/GenBank/DDBJ whole genome shotgun (WGS) entry which is preliminary data.</text>
</comment>
<dbReference type="InterPro" id="IPR036388">
    <property type="entry name" value="WH-like_DNA-bd_sf"/>
</dbReference>
<feature type="domain" description="HTH marR-type" evidence="1">
    <location>
        <begin position="17"/>
        <end position="147"/>
    </location>
</feature>
<keyword evidence="4" id="KW-1185">Reference proteome</keyword>
<evidence type="ECO:0000313" key="3">
    <source>
        <dbReference type="EMBL" id="MBF9073433.1"/>
    </source>
</evidence>
<dbReference type="InterPro" id="IPR039422">
    <property type="entry name" value="MarR/SlyA-like"/>
</dbReference>
<dbReference type="InterPro" id="IPR000835">
    <property type="entry name" value="HTH_MarR-typ"/>
</dbReference>
<protein>
    <submittedName>
        <fullName evidence="2">MarR family transcriptional regulator</fullName>
    </submittedName>
</protein>
<evidence type="ECO:0000259" key="1">
    <source>
        <dbReference type="PROSITE" id="PS50995"/>
    </source>
</evidence>